<feature type="compositionally biased region" description="Basic and acidic residues" evidence="1">
    <location>
        <begin position="87"/>
        <end position="96"/>
    </location>
</feature>
<dbReference type="Proteomes" id="UP001180536">
    <property type="component" value="Unassembled WGS sequence"/>
</dbReference>
<proteinExistence type="predicted"/>
<organism evidence="2 3">
    <name type="scientific">Pelomonas aquatica</name>
    <dbReference type="NCBI Taxonomy" id="431058"/>
    <lineage>
        <taxon>Bacteria</taxon>
        <taxon>Pseudomonadati</taxon>
        <taxon>Pseudomonadota</taxon>
        <taxon>Betaproteobacteria</taxon>
        <taxon>Burkholderiales</taxon>
        <taxon>Sphaerotilaceae</taxon>
        <taxon>Roseateles</taxon>
    </lineage>
</organism>
<gene>
    <name evidence="2" type="ORF">J2X16_005038</name>
</gene>
<keyword evidence="3" id="KW-1185">Reference proteome</keyword>
<comment type="caution">
    <text evidence="2">The sequence shown here is derived from an EMBL/GenBank/DDBJ whole genome shotgun (WGS) entry which is preliminary data.</text>
</comment>
<sequence length="120" mass="13047">MQIKDVRPESFVKQICCDRCGLLAEVGEAEFQEFVSIELKAGYTSIFGDGNDVQIDLCQQCLKTSLGPWLRVSNATTRTDLLQKQLGRFDPDRHGGEFPTPADDASPALGSKAAEGPGSR</sequence>
<dbReference type="EMBL" id="JAVDXQ010000009">
    <property type="protein sequence ID" value="MDR7299668.1"/>
    <property type="molecule type" value="Genomic_DNA"/>
</dbReference>
<evidence type="ECO:0000256" key="1">
    <source>
        <dbReference type="SAM" id="MobiDB-lite"/>
    </source>
</evidence>
<protein>
    <submittedName>
        <fullName evidence="2">Uncharacterized protein</fullName>
    </submittedName>
</protein>
<accession>A0ABU1ZGG8</accession>
<evidence type="ECO:0000313" key="2">
    <source>
        <dbReference type="EMBL" id="MDR7299668.1"/>
    </source>
</evidence>
<reference evidence="2 3" key="1">
    <citation type="submission" date="2023-07" db="EMBL/GenBank/DDBJ databases">
        <title>Sorghum-associated microbial communities from plants grown in Nebraska, USA.</title>
        <authorList>
            <person name="Schachtman D."/>
        </authorList>
    </citation>
    <scope>NUCLEOTIDE SEQUENCE [LARGE SCALE GENOMIC DNA]</scope>
    <source>
        <strain evidence="2 3">BE310</strain>
    </source>
</reference>
<name>A0ABU1ZGG8_9BURK</name>
<evidence type="ECO:0000313" key="3">
    <source>
        <dbReference type="Proteomes" id="UP001180536"/>
    </source>
</evidence>
<dbReference type="RefSeq" id="WP_310349538.1">
    <property type="nucleotide sequence ID" value="NZ_JAVDXQ010000009.1"/>
</dbReference>
<feature type="region of interest" description="Disordered" evidence="1">
    <location>
        <begin position="86"/>
        <end position="120"/>
    </location>
</feature>